<dbReference type="PANTHER" id="PTHR35801">
    <property type="entry name" value="PHOSPHOSERINE PHOSPHATASE RSBX"/>
    <property type="match status" value="1"/>
</dbReference>
<dbReference type="EMBL" id="CADCWJ010000475">
    <property type="protein sequence ID" value="CAA9567723.1"/>
    <property type="molecule type" value="Genomic_DNA"/>
</dbReference>
<dbReference type="SMART" id="SM00331">
    <property type="entry name" value="PP2C_SIG"/>
    <property type="match status" value="1"/>
</dbReference>
<reference evidence="2" key="1">
    <citation type="submission" date="2020-02" db="EMBL/GenBank/DDBJ databases">
        <authorList>
            <person name="Meier V. D."/>
        </authorList>
    </citation>
    <scope>NUCLEOTIDE SEQUENCE</scope>
    <source>
        <strain evidence="2">AVDCRST_MAG87</strain>
    </source>
</reference>
<dbReference type="InterPro" id="IPR036457">
    <property type="entry name" value="PPM-type-like_dom_sf"/>
</dbReference>
<gene>
    <name evidence="2" type="ORF">AVDCRST_MAG87-2100</name>
</gene>
<organism evidence="2">
    <name type="scientific">uncultured Thermomicrobiales bacterium</name>
    <dbReference type="NCBI Taxonomy" id="1645740"/>
    <lineage>
        <taxon>Bacteria</taxon>
        <taxon>Pseudomonadati</taxon>
        <taxon>Thermomicrobiota</taxon>
        <taxon>Thermomicrobia</taxon>
        <taxon>Thermomicrobiales</taxon>
        <taxon>environmental samples</taxon>
    </lineage>
</organism>
<feature type="domain" description="PPM-type phosphatase" evidence="1">
    <location>
        <begin position="28"/>
        <end position="242"/>
    </location>
</feature>
<dbReference type="PANTHER" id="PTHR35801:SF1">
    <property type="entry name" value="PHOSPHOSERINE PHOSPHATASE RSBX"/>
    <property type="match status" value="1"/>
</dbReference>
<proteinExistence type="predicted"/>
<name>A0A6J4V6F6_9BACT</name>
<dbReference type="Pfam" id="PF07228">
    <property type="entry name" value="SpoIIE"/>
    <property type="match status" value="1"/>
</dbReference>
<protein>
    <submittedName>
        <fullName evidence="2">Stage II sporulation protein E</fullName>
    </submittedName>
</protein>
<dbReference type="SUPFAM" id="SSF81606">
    <property type="entry name" value="PP2C-like"/>
    <property type="match status" value="1"/>
</dbReference>
<dbReference type="AlphaFoldDB" id="A0A6J4V6F6"/>
<evidence type="ECO:0000259" key="1">
    <source>
        <dbReference type="SMART" id="SM00331"/>
    </source>
</evidence>
<dbReference type="InterPro" id="IPR039248">
    <property type="entry name" value="Ptase_RsbX"/>
</dbReference>
<accession>A0A6J4V6F6</accession>
<evidence type="ECO:0000313" key="2">
    <source>
        <dbReference type="EMBL" id="CAA9567723.1"/>
    </source>
</evidence>
<dbReference type="InterPro" id="IPR001932">
    <property type="entry name" value="PPM-type_phosphatase-like_dom"/>
</dbReference>
<sequence>MLPDATRRALGASASGTGVPIAVPESLLIDVGVAKTGKYASRESGDTVELVERPGGGFSVVMIDGQGSGRAAKTLSLLLSSKAVALLKEGVRDGVVARATHDYLFAFRHGQVSATLDLLSIDLETRTVVITRNAETPMILGNQESVSAVPSNSGPIGRYRWTKPTVTQLPMSAGLDVILGTDGIAHSGRRGVREPLDFEAFGREHFGQGRTAQDLADALLAVAIERDDGRPGDDMAVVALSLRAGESAPSIRRVQMQVYAP</sequence>
<dbReference type="Gene3D" id="3.60.40.10">
    <property type="entry name" value="PPM-type phosphatase domain"/>
    <property type="match status" value="1"/>
</dbReference>